<feature type="region of interest" description="Disordered" evidence="1">
    <location>
        <begin position="24"/>
        <end position="43"/>
    </location>
</feature>
<proteinExistence type="predicted"/>
<evidence type="ECO:0000256" key="2">
    <source>
        <dbReference type="SAM" id="SignalP"/>
    </source>
</evidence>
<dbReference type="Proteomes" id="UP000011859">
    <property type="component" value="Chromosome"/>
</dbReference>
<dbReference type="EMBL" id="CP003470">
    <property type="protein sequence ID" value="AGG90327.1"/>
    <property type="molecule type" value="Genomic_DNA"/>
</dbReference>
<feature type="compositionally biased region" description="Low complexity" evidence="1">
    <location>
        <begin position="33"/>
        <end position="43"/>
    </location>
</feature>
<keyword evidence="4" id="KW-1185">Reference proteome</keyword>
<keyword evidence="2" id="KW-0732">Signal</keyword>
<dbReference type="KEGG" id="rhd:R2APBS1_3259"/>
<name>M4NJQ2_9GAMM</name>
<protein>
    <submittedName>
        <fullName evidence="3">Uncharacterized protein</fullName>
    </submittedName>
</protein>
<gene>
    <name evidence="3" type="ORF">R2APBS1_3259</name>
</gene>
<evidence type="ECO:0000313" key="3">
    <source>
        <dbReference type="EMBL" id="AGG90327.1"/>
    </source>
</evidence>
<dbReference type="AlphaFoldDB" id="M4NJQ2"/>
<evidence type="ECO:0000313" key="4">
    <source>
        <dbReference type="Proteomes" id="UP000011859"/>
    </source>
</evidence>
<feature type="signal peptide" evidence="2">
    <location>
        <begin position="1"/>
        <end position="25"/>
    </location>
</feature>
<accession>M4NJQ2</accession>
<dbReference type="STRING" id="666685.R2APBS1_3259"/>
<feature type="chain" id="PRO_5004056149" evidence="2">
    <location>
        <begin position="26"/>
        <end position="161"/>
    </location>
</feature>
<sequence precursor="true">MKPSTIRMLPLLVAMSLASGNAAKALPPGEADQTTQVSSTTTTQLIVPRGNAEHQAIRDTLNRAMRKSRLGNVGSLDPAALGDFDVVLVRHIRNMQQPMQAWPAPPWGGMSCTPGDTASISTCSGGLQQTWELSCVGGSTGGSWVTTAYKGQYVTSCQKQQ</sequence>
<dbReference type="HOGENOM" id="CLU_1642373_0_0_6"/>
<reference evidence="3 4" key="1">
    <citation type="submission" date="2012-04" db="EMBL/GenBank/DDBJ databases">
        <title>Complete genome of Rhodanobacter sp. 2APBS1.</title>
        <authorList>
            <consortium name="US DOE Joint Genome Institute"/>
            <person name="Huntemann M."/>
            <person name="Wei C.-L."/>
            <person name="Han J."/>
            <person name="Detter J.C."/>
            <person name="Han C."/>
            <person name="Tapia R."/>
            <person name="Munk A.C.C."/>
            <person name="Chen A."/>
            <person name="Krypides N."/>
            <person name="Mavromatis K."/>
            <person name="Markowitz V."/>
            <person name="Szeto E."/>
            <person name="Ivanova N."/>
            <person name="Mikhailova N."/>
            <person name="Ovchinnikova G."/>
            <person name="Pagani I."/>
            <person name="Pati A."/>
            <person name="Goodwin L."/>
            <person name="Peters L."/>
            <person name="Pitluck S."/>
            <person name="Woyke T."/>
            <person name="Prakash O."/>
            <person name="Elkins J."/>
            <person name="Brown S."/>
            <person name="Palumbo A."/>
            <person name="Hemme C."/>
            <person name="Zhou J."/>
            <person name="Watson D."/>
            <person name="Jardine P."/>
            <person name="Kostka J."/>
            <person name="Green S."/>
        </authorList>
    </citation>
    <scope>NUCLEOTIDE SEQUENCE [LARGE SCALE GENOMIC DNA]</scope>
    <source>
        <strain evidence="3 4">2APBS1</strain>
    </source>
</reference>
<dbReference type="RefSeq" id="WP_015448700.1">
    <property type="nucleotide sequence ID" value="NC_020541.1"/>
</dbReference>
<organism evidence="3 4">
    <name type="scientific">Rhodanobacter denitrificans</name>
    <dbReference type="NCBI Taxonomy" id="666685"/>
    <lineage>
        <taxon>Bacteria</taxon>
        <taxon>Pseudomonadati</taxon>
        <taxon>Pseudomonadota</taxon>
        <taxon>Gammaproteobacteria</taxon>
        <taxon>Lysobacterales</taxon>
        <taxon>Rhodanobacteraceae</taxon>
        <taxon>Rhodanobacter</taxon>
    </lineage>
</organism>
<evidence type="ECO:0000256" key="1">
    <source>
        <dbReference type="SAM" id="MobiDB-lite"/>
    </source>
</evidence>